<keyword evidence="3" id="KW-0175">Coiled coil</keyword>
<feature type="compositionally biased region" description="Low complexity" evidence="4">
    <location>
        <begin position="596"/>
        <end position="622"/>
    </location>
</feature>
<organism evidence="7 8">
    <name type="scientific">Fraxinus pennsylvanica</name>
    <dbReference type="NCBI Taxonomy" id="56036"/>
    <lineage>
        <taxon>Eukaryota</taxon>
        <taxon>Viridiplantae</taxon>
        <taxon>Streptophyta</taxon>
        <taxon>Embryophyta</taxon>
        <taxon>Tracheophyta</taxon>
        <taxon>Spermatophyta</taxon>
        <taxon>Magnoliopsida</taxon>
        <taxon>eudicotyledons</taxon>
        <taxon>Gunneridae</taxon>
        <taxon>Pentapetalae</taxon>
        <taxon>asterids</taxon>
        <taxon>lamiids</taxon>
        <taxon>Lamiales</taxon>
        <taxon>Oleaceae</taxon>
        <taxon>Oleeae</taxon>
        <taxon>Fraxinus</taxon>
    </lineage>
</organism>
<feature type="domain" description="Bromo" evidence="5">
    <location>
        <begin position="171"/>
        <end position="243"/>
    </location>
</feature>
<feature type="coiled-coil region" evidence="3">
    <location>
        <begin position="58"/>
        <end position="85"/>
    </location>
</feature>
<dbReference type="InterPro" id="IPR038336">
    <property type="entry name" value="NET_sf"/>
</dbReference>
<evidence type="ECO:0000256" key="4">
    <source>
        <dbReference type="SAM" id="MobiDB-lite"/>
    </source>
</evidence>
<keyword evidence="1 2" id="KW-0103">Bromodomain</keyword>
<dbReference type="AlphaFoldDB" id="A0AAD1YZ41"/>
<dbReference type="InterPro" id="IPR052442">
    <property type="entry name" value="Env_Response_Regulator"/>
</dbReference>
<dbReference type="PROSITE" id="PS51525">
    <property type="entry name" value="NET"/>
    <property type="match status" value="1"/>
</dbReference>
<evidence type="ECO:0000259" key="5">
    <source>
        <dbReference type="PROSITE" id="PS50014"/>
    </source>
</evidence>
<evidence type="ECO:0000313" key="8">
    <source>
        <dbReference type="Proteomes" id="UP000834106"/>
    </source>
</evidence>
<feature type="compositionally biased region" description="Basic and acidic residues" evidence="4">
    <location>
        <begin position="432"/>
        <end position="444"/>
    </location>
</feature>
<dbReference type="Pfam" id="PF00439">
    <property type="entry name" value="Bromodomain"/>
    <property type="match status" value="1"/>
</dbReference>
<name>A0AAD1YZ41_9LAMI</name>
<feature type="region of interest" description="Disordered" evidence="4">
    <location>
        <begin position="1"/>
        <end position="28"/>
    </location>
</feature>
<feature type="compositionally biased region" description="Basic and acidic residues" evidence="4">
    <location>
        <begin position="408"/>
        <end position="421"/>
    </location>
</feature>
<evidence type="ECO:0000256" key="1">
    <source>
        <dbReference type="ARBA" id="ARBA00023117"/>
    </source>
</evidence>
<dbReference type="Proteomes" id="UP000834106">
    <property type="component" value="Chromosome 3"/>
</dbReference>
<feature type="compositionally biased region" description="Basic and acidic residues" evidence="4">
    <location>
        <begin position="581"/>
        <end position="593"/>
    </location>
</feature>
<feature type="coiled-coil region" evidence="3">
    <location>
        <begin position="756"/>
        <end position="788"/>
    </location>
</feature>
<dbReference type="Gene3D" id="1.20.1270.220">
    <property type="match status" value="1"/>
</dbReference>
<dbReference type="EMBL" id="OU503038">
    <property type="protein sequence ID" value="CAI9757357.1"/>
    <property type="molecule type" value="Genomic_DNA"/>
</dbReference>
<dbReference type="PROSITE" id="PS50014">
    <property type="entry name" value="BROMODOMAIN_2"/>
    <property type="match status" value="1"/>
</dbReference>
<dbReference type="Gene3D" id="1.20.920.10">
    <property type="entry name" value="Bromodomain-like"/>
    <property type="match status" value="1"/>
</dbReference>
<gene>
    <name evidence="7" type="ORF">FPE_LOCUS4787</name>
</gene>
<dbReference type="PANTHER" id="PTHR46136">
    <property type="entry name" value="TRANSCRIPTION FACTOR GTE8"/>
    <property type="match status" value="1"/>
</dbReference>
<feature type="region of interest" description="Disordered" evidence="4">
    <location>
        <begin position="396"/>
        <end position="648"/>
    </location>
</feature>
<dbReference type="InterPro" id="IPR001487">
    <property type="entry name" value="Bromodomain"/>
</dbReference>
<evidence type="ECO:0000313" key="7">
    <source>
        <dbReference type="EMBL" id="CAI9757357.1"/>
    </source>
</evidence>
<feature type="compositionally biased region" description="Polar residues" evidence="4">
    <location>
        <begin position="511"/>
        <end position="522"/>
    </location>
</feature>
<dbReference type="SUPFAM" id="SSF47370">
    <property type="entry name" value="Bromodomain"/>
    <property type="match status" value="1"/>
</dbReference>
<feature type="compositionally biased region" description="Basic and acidic residues" evidence="4">
    <location>
        <begin position="865"/>
        <end position="874"/>
    </location>
</feature>
<evidence type="ECO:0000259" key="6">
    <source>
        <dbReference type="PROSITE" id="PS51525"/>
    </source>
</evidence>
<dbReference type="PANTHER" id="PTHR46136:SF33">
    <property type="entry name" value="TRANSCRIPTION FACTOR GTE10"/>
    <property type="match status" value="1"/>
</dbReference>
<dbReference type="PRINTS" id="PR00503">
    <property type="entry name" value="BROMODOMAIN"/>
</dbReference>
<feature type="region of interest" description="Disordered" evidence="4">
    <location>
        <begin position="662"/>
        <end position="693"/>
    </location>
</feature>
<sequence length="874" mass="97809">MSASEDFGCSGSVDTQSNFPEESDAPKKKSISLNVEGFDGSIVPIQAFSLSRMSHMQRRDLEMKLKNELEQVRKLQKKIALLSSNATIDMHCYGDGPKRPAKVKSCPISVNKLTAALPEMKNIPRGRNTPHMKGGAMAARQTELEKKHGLQQNTNYVRLMKQCDVLLNRLMKQKNAPIFNSPVDIIAYNIPDYFNVIKHPMDLGTVKTKLLSGRYSSPEGFAADVRLTLKNAMIYNPPGHYVHLAAEKMNKFFEVRWKQIEKKISVTMDESMLLTSSAIMEAKTPSKPPAKKLKITSAENKIKQESVKPVMSNVEMRKLAAELNLLLEELPDNIINFLKESSFNGRQVNEGEMTIELDTFSDNNLFKLRKLLDDYIEKKQKNQAKIWRCETEIRNESGYSNPNVQPRKGGEPAERDVDIARNDTATSSFPHVDIDKDAARRDCQFRSSSSSSSESGSSSTDSDSGNSSGSESDGVEDSVPVNSAKETVVSGVEKENDLGDLNTRDFLNGHATRNSPTKSASAEPNCCQEGESAPSERQVSPETLLDDYEGKKQKNLAKNWPYEIEMRNESGYSNSYVQPRQEIDKDAAQRDSQCRSSSSSSSDSGSSSTTDSDSENSSGSESDSVEDSVPASTAKENVVPLAEKENDLGDVNTIDFLNERTVRNSPSKSASVEPICHQEGKCAPPERQVSPEKSYRAALLRSRFADIIIKAKENTFGKGERQDPEKLKLDREERERWRREEKARIIEEAKAAEVGRIKAEAEAAAEARRKVELEREAARQALEKMEKTVDINDNSLFMEDLEMFRASPDVNSHGVIEETNLDYSQNGLGRFKFRSRSNPWEQLGLYMKMDEEEEDEVKPQTIPDAFHEPRGEID</sequence>
<dbReference type="SMART" id="SM00297">
    <property type="entry name" value="BROMO"/>
    <property type="match status" value="1"/>
</dbReference>
<accession>A0AAD1YZ41</accession>
<dbReference type="InterPro" id="IPR027353">
    <property type="entry name" value="NET_dom"/>
</dbReference>
<dbReference type="InterPro" id="IPR036427">
    <property type="entry name" value="Bromodomain-like_sf"/>
</dbReference>
<keyword evidence="8" id="KW-1185">Reference proteome</keyword>
<feature type="compositionally biased region" description="Low complexity" evidence="4">
    <location>
        <begin position="447"/>
        <end position="472"/>
    </location>
</feature>
<feature type="region of interest" description="Disordered" evidence="4">
    <location>
        <begin position="851"/>
        <end position="874"/>
    </location>
</feature>
<evidence type="ECO:0000256" key="3">
    <source>
        <dbReference type="SAM" id="Coils"/>
    </source>
</evidence>
<evidence type="ECO:0000256" key="2">
    <source>
        <dbReference type="PROSITE-ProRule" id="PRU00035"/>
    </source>
</evidence>
<protein>
    <submittedName>
        <fullName evidence="7">Uncharacterized protein</fullName>
    </submittedName>
</protein>
<reference evidence="7" key="1">
    <citation type="submission" date="2023-05" db="EMBL/GenBank/DDBJ databases">
        <authorList>
            <person name="Huff M."/>
        </authorList>
    </citation>
    <scope>NUCLEOTIDE SEQUENCE</scope>
</reference>
<feature type="domain" description="NET" evidence="6">
    <location>
        <begin position="301"/>
        <end position="383"/>
    </location>
</feature>
<proteinExistence type="predicted"/>
<dbReference type="Pfam" id="PF17035">
    <property type="entry name" value="BET"/>
    <property type="match status" value="1"/>
</dbReference>